<reference evidence="1 2" key="1">
    <citation type="submission" date="2020-10" db="EMBL/GenBank/DDBJ databases">
        <title>Wide distribution of Phycisphaera-like planctomycetes from WD2101 soil group in peatlands and genome analysis of the first cultivated representative.</title>
        <authorList>
            <person name="Dedysh S.N."/>
            <person name="Beletsky A.V."/>
            <person name="Ivanova A."/>
            <person name="Kulichevskaya I.S."/>
            <person name="Suzina N.E."/>
            <person name="Philippov D.A."/>
            <person name="Rakitin A.L."/>
            <person name="Mardanov A.V."/>
            <person name="Ravin N.V."/>
        </authorList>
    </citation>
    <scope>NUCLEOTIDE SEQUENCE [LARGE SCALE GENOMIC DNA]</scope>
    <source>
        <strain evidence="1 2">M1803</strain>
    </source>
</reference>
<accession>A0A7M2WWP8</accession>
<proteinExistence type="predicted"/>
<dbReference type="Proteomes" id="UP000593765">
    <property type="component" value="Chromosome"/>
</dbReference>
<dbReference type="EMBL" id="CP063458">
    <property type="protein sequence ID" value="QOV89819.1"/>
    <property type="molecule type" value="Genomic_DNA"/>
</dbReference>
<gene>
    <name evidence="1" type="ORF">IPV69_00140</name>
</gene>
<organism evidence="1 2">
    <name type="scientific">Humisphaera borealis</name>
    <dbReference type="NCBI Taxonomy" id="2807512"/>
    <lineage>
        <taxon>Bacteria</taxon>
        <taxon>Pseudomonadati</taxon>
        <taxon>Planctomycetota</taxon>
        <taxon>Phycisphaerae</taxon>
        <taxon>Tepidisphaerales</taxon>
        <taxon>Tepidisphaeraceae</taxon>
        <taxon>Humisphaera</taxon>
    </lineage>
</organism>
<dbReference type="AlphaFoldDB" id="A0A7M2WWP8"/>
<sequence length="129" mass="13648">MEVLATILMLAIIVPVAMQAVSLATGISGAARHRAEAAALAESQLAFLMTSGEWQTGTLQGDFAQQGFPEYQWYASVGNWTEANVQQLDVMVLWTTPRRGEESVVVSTLVYQLGADDSTGDAAATGATP</sequence>
<evidence type="ECO:0000313" key="1">
    <source>
        <dbReference type="EMBL" id="QOV89819.1"/>
    </source>
</evidence>
<name>A0A7M2WWP8_9BACT</name>
<evidence type="ECO:0000313" key="2">
    <source>
        <dbReference type="Proteomes" id="UP000593765"/>
    </source>
</evidence>
<protein>
    <recommendedName>
        <fullName evidence="3">Type II secretion system protein</fullName>
    </recommendedName>
</protein>
<evidence type="ECO:0008006" key="3">
    <source>
        <dbReference type="Google" id="ProtNLM"/>
    </source>
</evidence>
<keyword evidence="2" id="KW-1185">Reference proteome</keyword>
<dbReference type="KEGG" id="hbs:IPV69_00140"/>